<dbReference type="InterPro" id="IPR003035">
    <property type="entry name" value="RWP-RK_dom"/>
</dbReference>
<sequence>MDFNIGGCPLPLVAPGLREILKELGVSRSTLKRRCRDLGIKRWAWHKRNKVVRPNRSLEVGGEVVQDSETGHPNDATSQPYTFIVRATYGDDTVKFQLCSNSRFEDLVMELHERFKLEVGRFKIKYEDNDGDWILIDNLKSVGQTVTT</sequence>
<keyword evidence="1" id="KW-0805">Transcription regulation</keyword>
<dbReference type="SUPFAM" id="SSF54277">
    <property type="entry name" value="CAD &amp; PB1 domains"/>
    <property type="match status" value="1"/>
</dbReference>
<dbReference type="AlphaFoldDB" id="A0AAV1CDB2"/>
<evidence type="ECO:0000256" key="1">
    <source>
        <dbReference type="ARBA" id="ARBA00023015"/>
    </source>
</evidence>
<dbReference type="GO" id="GO:0003700">
    <property type="term" value="F:DNA-binding transcription factor activity"/>
    <property type="evidence" value="ECO:0007669"/>
    <property type="project" value="InterPro"/>
</dbReference>
<dbReference type="Proteomes" id="UP001161247">
    <property type="component" value="Chromosome 2"/>
</dbReference>
<dbReference type="PANTHER" id="PTHR32002:SF77">
    <property type="entry name" value="PROTEIN NLP6-LIKE ISOFORM X1"/>
    <property type="match status" value="1"/>
</dbReference>
<dbReference type="InterPro" id="IPR000270">
    <property type="entry name" value="PB1_dom"/>
</dbReference>
<dbReference type="SMART" id="SM00666">
    <property type="entry name" value="PB1"/>
    <property type="match status" value="1"/>
</dbReference>
<dbReference type="Gene3D" id="3.10.20.90">
    <property type="entry name" value="Phosphatidylinositol 3-kinase Catalytic Subunit, Chain A, domain 1"/>
    <property type="match status" value="1"/>
</dbReference>
<organism evidence="6 7">
    <name type="scientific">Oldenlandia corymbosa var. corymbosa</name>
    <dbReference type="NCBI Taxonomy" id="529605"/>
    <lineage>
        <taxon>Eukaryota</taxon>
        <taxon>Viridiplantae</taxon>
        <taxon>Streptophyta</taxon>
        <taxon>Embryophyta</taxon>
        <taxon>Tracheophyta</taxon>
        <taxon>Spermatophyta</taxon>
        <taxon>Magnoliopsida</taxon>
        <taxon>eudicotyledons</taxon>
        <taxon>Gunneridae</taxon>
        <taxon>Pentapetalae</taxon>
        <taxon>asterids</taxon>
        <taxon>lamiids</taxon>
        <taxon>Gentianales</taxon>
        <taxon>Rubiaceae</taxon>
        <taxon>Rubioideae</taxon>
        <taxon>Spermacoceae</taxon>
        <taxon>Hedyotis-Oldenlandia complex</taxon>
        <taxon>Oldenlandia</taxon>
    </lineage>
</organism>
<dbReference type="Pfam" id="PF02042">
    <property type="entry name" value="RWP-RK"/>
    <property type="match status" value="1"/>
</dbReference>
<keyword evidence="7" id="KW-1185">Reference proteome</keyword>
<keyword evidence="3" id="KW-0804">Transcription</keyword>
<dbReference type="PROSITE" id="PS51745">
    <property type="entry name" value="PB1"/>
    <property type="match status" value="1"/>
</dbReference>
<dbReference type="CDD" id="cd05992">
    <property type="entry name" value="PB1"/>
    <property type="match status" value="1"/>
</dbReference>
<evidence type="ECO:0000259" key="5">
    <source>
        <dbReference type="PROSITE" id="PS51745"/>
    </source>
</evidence>
<reference evidence="6" key="1">
    <citation type="submission" date="2023-03" db="EMBL/GenBank/DDBJ databases">
        <authorList>
            <person name="Julca I."/>
        </authorList>
    </citation>
    <scope>NUCLEOTIDE SEQUENCE</scope>
</reference>
<dbReference type="Pfam" id="PF00564">
    <property type="entry name" value="PB1"/>
    <property type="match status" value="1"/>
</dbReference>
<name>A0AAV1CDB2_OLDCO</name>
<evidence type="ECO:0000313" key="7">
    <source>
        <dbReference type="Proteomes" id="UP001161247"/>
    </source>
</evidence>
<dbReference type="EMBL" id="OX459119">
    <property type="protein sequence ID" value="CAI9093455.1"/>
    <property type="molecule type" value="Genomic_DNA"/>
</dbReference>
<feature type="domain" description="PB1" evidence="5">
    <location>
        <begin position="82"/>
        <end position="148"/>
    </location>
</feature>
<proteinExistence type="predicted"/>
<evidence type="ECO:0000256" key="4">
    <source>
        <dbReference type="ARBA" id="ARBA00023242"/>
    </source>
</evidence>
<gene>
    <name evidence="6" type="ORF">OLC1_LOCUS4857</name>
</gene>
<protein>
    <submittedName>
        <fullName evidence="6">OLC1v1028957C1</fullName>
    </submittedName>
</protein>
<dbReference type="PANTHER" id="PTHR32002">
    <property type="entry name" value="PROTEIN NLP8"/>
    <property type="match status" value="1"/>
</dbReference>
<dbReference type="InterPro" id="IPR053793">
    <property type="entry name" value="PB1-like"/>
</dbReference>
<dbReference type="GO" id="GO:0003677">
    <property type="term" value="F:DNA binding"/>
    <property type="evidence" value="ECO:0007669"/>
    <property type="project" value="UniProtKB-KW"/>
</dbReference>
<evidence type="ECO:0000256" key="2">
    <source>
        <dbReference type="ARBA" id="ARBA00023125"/>
    </source>
</evidence>
<accession>A0AAV1CDB2</accession>
<evidence type="ECO:0000256" key="3">
    <source>
        <dbReference type="ARBA" id="ARBA00023163"/>
    </source>
</evidence>
<evidence type="ECO:0000313" key="6">
    <source>
        <dbReference type="EMBL" id="CAI9093455.1"/>
    </source>
</evidence>
<keyword evidence="2" id="KW-0238">DNA-binding</keyword>
<dbReference type="InterPro" id="IPR045012">
    <property type="entry name" value="NLP"/>
</dbReference>
<keyword evidence="4" id="KW-0539">Nucleus</keyword>